<accession>A0ABN5IUE8</accession>
<proteinExistence type="predicted"/>
<reference evidence="1 2" key="1">
    <citation type="journal article" date="2015" name="Biotechnol. Bioeng.">
        <title>Genome sequence and phenotypic characterization of Caulobacter segnis.</title>
        <authorList>
            <person name="Patel S."/>
            <person name="Fletcher B."/>
            <person name="Scott D.C."/>
            <person name="Ely B."/>
        </authorList>
    </citation>
    <scope>NUCLEOTIDE SEQUENCE [LARGE SCALE GENOMIC DNA]</scope>
    <source>
        <strain evidence="1 2">TK0059</strain>
    </source>
</reference>
<keyword evidence="2" id="KW-1185">Reference proteome</keyword>
<gene>
    <name evidence="1" type="ORF">B7G68_13035</name>
</gene>
<dbReference type="EMBL" id="CP027850">
    <property type="protein sequence ID" value="AVQ02693.1"/>
    <property type="molecule type" value="Genomic_DNA"/>
</dbReference>
<evidence type="ECO:0000313" key="1">
    <source>
        <dbReference type="EMBL" id="AVQ02693.1"/>
    </source>
</evidence>
<organism evidence="1 2">
    <name type="scientific">Caulobacter segnis</name>
    <dbReference type="NCBI Taxonomy" id="88688"/>
    <lineage>
        <taxon>Bacteria</taxon>
        <taxon>Pseudomonadati</taxon>
        <taxon>Pseudomonadota</taxon>
        <taxon>Alphaproteobacteria</taxon>
        <taxon>Caulobacterales</taxon>
        <taxon>Caulobacteraceae</taxon>
        <taxon>Caulobacter</taxon>
    </lineage>
</organism>
<name>A0ABN5IUE8_9CAUL</name>
<sequence>MRKRLFRRGGEILTDHSRTINITLYKLYLLTGDLAKSCTLCTSCIVCFLLDLIKQRVFRLLQLLVQLIKTALEVAPASRDI</sequence>
<dbReference type="Proteomes" id="UP000240527">
    <property type="component" value="Chromosome"/>
</dbReference>
<evidence type="ECO:0000313" key="2">
    <source>
        <dbReference type="Proteomes" id="UP000240527"/>
    </source>
</evidence>
<protein>
    <submittedName>
        <fullName evidence="1">Uncharacterized protein</fullName>
    </submittedName>
</protein>